<evidence type="ECO:0000256" key="1">
    <source>
        <dbReference type="ARBA" id="ARBA00004196"/>
    </source>
</evidence>
<dbReference type="InterPro" id="IPR006129">
    <property type="entry name" value="AdhesinB"/>
</dbReference>
<protein>
    <submittedName>
        <fullName evidence="6">Zinc ABC transporter substrate-binding protein</fullName>
    </submittedName>
</protein>
<keyword evidence="3" id="KW-0479">Metal-binding</keyword>
<dbReference type="Gene3D" id="3.40.50.1980">
    <property type="entry name" value="Nitrogenase molybdenum iron protein domain"/>
    <property type="match status" value="2"/>
</dbReference>
<name>A0A7W3TGA7_9ACTN</name>
<sequence length="326" mass="34313">MNPPHAPHIPHAPRTPRRRGGFRAVALLLAGLPTVLTGCGAPGGPSDSGGTPSIVVTTNILGDVTREVAGDEAEVTVLMPPGADPHSFGVSAAQAAGLERADLIVHNGMGLEENVLRHVEAAREEGVPTEAVGEAVDPLPYASGDAAGNPDPHFWTDPERMIAATEVIAERIIEEVPGVDADAVRENADAYTDLLRELTDWMEEEFATIPPGHRDLVTNHHVFGYLAERFDFRVIGAVIPGGTTLASPGASDLESLSRAIVEADVGAIFVDSSHPDRLARALREESGLDVEIVPLFSESLTAPGEGAGTYEEMMRANTRAIVDGLA</sequence>
<dbReference type="GO" id="GO:0030001">
    <property type="term" value="P:metal ion transport"/>
    <property type="evidence" value="ECO:0007669"/>
    <property type="project" value="InterPro"/>
</dbReference>
<evidence type="ECO:0000256" key="5">
    <source>
        <dbReference type="RuleBase" id="RU003512"/>
    </source>
</evidence>
<dbReference type="PRINTS" id="PR00690">
    <property type="entry name" value="ADHESNFAMILY"/>
</dbReference>
<dbReference type="SUPFAM" id="SSF53807">
    <property type="entry name" value="Helical backbone' metal receptor"/>
    <property type="match status" value="1"/>
</dbReference>
<dbReference type="InterPro" id="IPR006127">
    <property type="entry name" value="ZnuA-like"/>
</dbReference>
<keyword evidence="4" id="KW-0732">Signal</keyword>
<dbReference type="GO" id="GO:0046872">
    <property type="term" value="F:metal ion binding"/>
    <property type="evidence" value="ECO:0007669"/>
    <property type="project" value="UniProtKB-KW"/>
</dbReference>
<evidence type="ECO:0000256" key="4">
    <source>
        <dbReference type="ARBA" id="ARBA00022729"/>
    </source>
</evidence>
<reference evidence="7" key="1">
    <citation type="submission" date="2019-10" db="EMBL/GenBank/DDBJ databases">
        <title>Streptomyces sp. nov., a novel actinobacterium isolated from alkaline environment.</title>
        <authorList>
            <person name="Golinska P."/>
        </authorList>
    </citation>
    <scope>NUCLEOTIDE SEQUENCE [LARGE SCALE GENOMIC DNA]</scope>
    <source>
        <strain evidence="7">DSM 42118</strain>
    </source>
</reference>
<keyword evidence="2 5" id="KW-0813">Transport</keyword>
<dbReference type="EMBL" id="VKHT01000815">
    <property type="protein sequence ID" value="MBB0246284.1"/>
    <property type="molecule type" value="Genomic_DNA"/>
</dbReference>
<gene>
    <name evidence="6" type="ORF">FNQ90_19760</name>
</gene>
<proteinExistence type="inferred from homology"/>
<dbReference type="GO" id="GO:0007155">
    <property type="term" value="P:cell adhesion"/>
    <property type="evidence" value="ECO:0007669"/>
    <property type="project" value="InterPro"/>
</dbReference>
<dbReference type="InterPro" id="IPR006128">
    <property type="entry name" value="Lipoprotein_PsaA-like"/>
</dbReference>
<dbReference type="Proteomes" id="UP000538929">
    <property type="component" value="Unassembled WGS sequence"/>
</dbReference>
<evidence type="ECO:0000256" key="3">
    <source>
        <dbReference type="ARBA" id="ARBA00022723"/>
    </source>
</evidence>
<keyword evidence="7" id="KW-1185">Reference proteome</keyword>
<dbReference type="AlphaFoldDB" id="A0A7W3TGA7"/>
<dbReference type="RefSeq" id="WP_182607639.1">
    <property type="nucleotide sequence ID" value="NZ_VKHT01000815.1"/>
</dbReference>
<comment type="caution">
    <text evidence="6">The sequence shown here is derived from an EMBL/GenBank/DDBJ whole genome shotgun (WGS) entry which is preliminary data.</text>
</comment>
<dbReference type="InterPro" id="IPR050492">
    <property type="entry name" value="Bact_metal-bind_prot9"/>
</dbReference>
<dbReference type="PRINTS" id="PR00691">
    <property type="entry name" value="ADHESINB"/>
</dbReference>
<evidence type="ECO:0000313" key="6">
    <source>
        <dbReference type="EMBL" id="MBB0246284.1"/>
    </source>
</evidence>
<dbReference type="InterPro" id="IPR047701">
    <property type="entry name" value="AztC-like"/>
</dbReference>
<organism evidence="6 7">
    <name type="scientific">Streptomyces alkaliphilus</name>
    <dbReference type="NCBI Taxonomy" id="1472722"/>
    <lineage>
        <taxon>Bacteria</taxon>
        <taxon>Bacillati</taxon>
        <taxon>Actinomycetota</taxon>
        <taxon>Actinomycetes</taxon>
        <taxon>Kitasatosporales</taxon>
        <taxon>Streptomycetaceae</taxon>
        <taxon>Streptomyces</taxon>
    </lineage>
</organism>
<dbReference type="GO" id="GO:0030313">
    <property type="term" value="C:cell envelope"/>
    <property type="evidence" value="ECO:0007669"/>
    <property type="project" value="UniProtKB-SubCell"/>
</dbReference>
<dbReference type="NCBIfam" id="NF040870">
    <property type="entry name" value="AztC"/>
    <property type="match status" value="1"/>
</dbReference>
<evidence type="ECO:0000256" key="2">
    <source>
        <dbReference type="ARBA" id="ARBA00022448"/>
    </source>
</evidence>
<dbReference type="Pfam" id="PF01297">
    <property type="entry name" value="ZnuA"/>
    <property type="match status" value="1"/>
</dbReference>
<dbReference type="PANTHER" id="PTHR42953:SF1">
    <property type="entry name" value="METAL-BINDING PROTEIN HI_0362-RELATED"/>
    <property type="match status" value="1"/>
</dbReference>
<comment type="subcellular location">
    <subcellularLocation>
        <location evidence="1">Cell envelope</location>
    </subcellularLocation>
</comment>
<dbReference type="PANTHER" id="PTHR42953">
    <property type="entry name" value="HIGH-AFFINITY ZINC UPTAKE SYSTEM PROTEIN ZNUA-RELATED"/>
    <property type="match status" value="1"/>
</dbReference>
<comment type="similarity">
    <text evidence="5">Belongs to the bacterial solute-binding protein 9 family.</text>
</comment>
<evidence type="ECO:0000313" key="7">
    <source>
        <dbReference type="Proteomes" id="UP000538929"/>
    </source>
</evidence>
<accession>A0A7W3TGA7</accession>